<gene>
    <name evidence="2" type="ORF">FCALED_LOCUS5931</name>
</gene>
<name>A0A9N9AXL6_9GLOM</name>
<feature type="compositionally biased region" description="Polar residues" evidence="1">
    <location>
        <begin position="89"/>
        <end position="104"/>
    </location>
</feature>
<organism evidence="2 3">
    <name type="scientific">Funneliformis caledonium</name>
    <dbReference type="NCBI Taxonomy" id="1117310"/>
    <lineage>
        <taxon>Eukaryota</taxon>
        <taxon>Fungi</taxon>
        <taxon>Fungi incertae sedis</taxon>
        <taxon>Mucoromycota</taxon>
        <taxon>Glomeromycotina</taxon>
        <taxon>Glomeromycetes</taxon>
        <taxon>Glomerales</taxon>
        <taxon>Glomeraceae</taxon>
        <taxon>Funneliformis</taxon>
    </lineage>
</organism>
<accession>A0A9N9AXL6</accession>
<evidence type="ECO:0000313" key="2">
    <source>
        <dbReference type="EMBL" id="CAG8547138.1"/>
    </source>
</evidence>
<sequence length="136" mass="14895">KERKLKNKKSHDISNDILSSDDGNSTEDKIEWIDDQIENETECLFLVLIENIKMLNLFNSSSGGDFGDDFGGDSSGNSDGNSGGYSSGRLGSNPNIDSDVSSDGNLGDIKNIQAFIDTIENKLKSENEHLTLEYKI</sequence>
<comment type="caution">
    <text evidence="2">The sequence shown here is derived from an EMBL/GenBank/DDBJ whole genome shotgun (WGS) entry which is preliminary data.</text>
</comment>
<reference evidence="2" key="1">
    <citation type="submission" date="2021-06" db="EMBL/GenBank/DDBJ databases">
        <authorList>
            <person name="Kallberg Y."/>
            <person name="Tangrot J."/>
            <person name="Rosling A."/>
        </authorList>
    </citation>
    <scope>NUCLEOTIDE SEQUENCE</scope>
    <source>
        <strain evidence="2">UK204</strain>
    </source>
</reference>
<evidence type="ECO:0000256" key="1">
    <source>
        <dbReference type="SAM" id="MobiDB-lite"/>
    </source>
</evidence>
<feature type="non-terminal residue" evidence="2">
    <location>
        <position position="136"/>
    </location>
</feature>
<keyword evidence="3" id="KW-1185">Reference proteome</keyword>
<feature type="region of interest" description="Disordered" evidence="1">
    <location>
        <begin position="66"/>
        <end position="104"/>
    </location>
</feature>
<feature type="region of interest" description="Disordered" evidence="1">
    <location>
        <begin position="1"/>
        <end position="27"/>
    </location>
</feature>
<evidence type="ECO:0000313" key="3">
    <source>
        <dbReference type="Proteomes" id="UP000789570"/>
    </source>
</evidence>
<proteinExistence type="predicted"/>
<dbReference type="AlphaFoldDB" id="A0A9N9AXL6"/>
<dbReference type="Proteomes" id="UP000789570">
    <property type="component" value="Unassembled WGS sequence"/>
</dbReference>
<dbReference type="EMBL" id="CAJVPQ010001347">
    <property type="protein sequence ID" value="CAG8547138.1"/>
    <property type="molecule type" value="Genomic_DNA"/>
</dbReference>
<protein>
    <submittedName>
        <fullName evidence="2">8889_t:CDS:1</fullName>
    </submittedName>
</protein>